<dbReference type="Pfam" id="PF00535">
    <property type="entry name" value="Glycos_transf_2"/>
    <property type="match status" value="1"/>
</dbReference>
<dbReference type="Gene3D" id="3.90.550.10">
    <property type="entry name" value="Spore Coat Polysaccharide Biosynthesis Protein SpsA, Chain A"/>
    <property type="match status" value="1"/>
</dbReference>
<dbReference type="InterPro" id="IPR029044">
    <property type="entry name" value="Nucleotide-diphossugar_trans"/>
</dbReference>
<feature type="domain" description="Glycosyltransferase 2-like" evidence="1">
    <location>
        <begin position="4"/>
        <end position="150"/>
    </location>
</feature>
<evidence type="ECO:0000259" key="1">
    <source>
        <dbReference type="Pfam" id="PF00535"/>
    </source>
</evidence>
<dbReference type="PANTHER" id="PTHR43179:SF7">
    <property type="entry name" value="RHAMNOSYLTRANSFERASE WBBL"/>
    <property type="match status" value="1"/>
</dbReference>
<dbReference type="AlphaFoldDB" id="A0A510B1Y5"/>
<protein>
    <submittedName>
        <fullName evidence="2">Rhamnosyltransferase wbbL</fullName>
        <ecNumber evidence="2">2.4.1.-</ecNumber>
    </submittedName>
</protein>
<name>A0A510B1Y5_SHIDY</name>
<gene>
    <name evidence="2" type="primary">wbbL</name>
</gene>
<dbReference type="GO" id="GO:0016757">
    <property type="term" value="F:glycosyltransferase activity"/>
    <property type="evidence" value="ECO:0007669"/>
    <property type="project" value="UniProtKB-KW"/>
</dbReference>
<dbReference type="InterPro" id="IPR001173">
    <property type="entry name" value="Glyco_trans_2-like"/>
</dbReference>
<reference evidence="2" key="1">
    <citation type="submission" date="2017-06" db="EMBL/GenBank/DDBJ databases">
        <authorList>
            <person name="Hansen E.E."/>
            <person name="Lejay-Collin M."/>
            <person name="Carle I."/>
            <person name="Ruckly C."/>
            <person name="Lefevre S."/>
            <person name="Weill F.-X."/>
        </authorList>
    </citation>
    <scope>NUCLEOTIDE SEQUENCE</scope>
    <source>
        <strain evidence="2">E22383-446</strain>
    </source>
</reference>
<dbReference type="EC" id="2.4.1.-" evidence="2"/>
<sequence>MLYIIVVSHFHEKYIARLLGNISVDRLENVKIIIKDNVKSPELKKICASYGVEYLSSEKKMGFGENNNYAVKNIMHKYTLKKEDYIFFINPDVIVSCEVIQDLYTYVIERNIQLFTIDLYKDFEMNIRDCSVRQFPNLKDFVSSYLFKKNPTIIQRDSITSPTVVDWCAGSFIGISSGLFKQLKGFDEKYYMYCEDIDLCFRAKKNGSQLVYLPYFKAIHSTHFSNRQFMSKHFIWHIKSIVRFLLKKNNIIGN</sequence>
<evidence type="ECO:0000313" key="2">
    <source>
        <dbReference type="EMBL" id="AXC25071.1"/>
    </source>
</evidence>
<dbReference type="PANTHER" id="PTHR43179">
    <property type="entry name" value="RHAMNOSYLTRANSFERASE WBBL"/>
    <property type="match status" value="1"/>
</dbReference>
<dbReference type="EMBL" id="MF322749">
    <property type="protein sequence ID" value="AXC25071.1"/>
    <property type="molecule type" value="Genomic_DNA"/>
</dbReference>
<dbReference type="SUPFAM" id="SSF53448">
    <property type="entry name" value="Nucleotide-diphospho-sugar transferases"/>
    <property type="match status" value="1"/>
</dbReference>
<keyword evidence="2" id="KW-0328">Glycosyltransferase</keyword>
<proteinExistence type="predicted"/>
<organism evidence="2">
    <name type="scientific">Shigella dysenteriae</name>
    <dbReference type="NCBI Taxonomy" id="622"/>
    <lineage>
        <taxon>Bacteria</taxon>
        <taxon>Pseudomonadati</taxon>
        <taxon>Pseudomonadota</taxon>
        <taxon>Gammaproteobacteria</taxon>
        <taxon>Enterobacterales</taxon>
        <taxon>Enterobacteriaceae</taxon>
        <taxon>Shigella</taxon>
    </lineage>
</organism>
<accession>A0A510B1Y5</accession>
<keyword evidence="2" id="KW-0808">Transferase</keyword>
<dbReference type="RefSeq" id="WP_096149157.1">
    <property type="nucleotide sequence ID" value="NZ_CP026832.1"/>
</dbReference>